<keyword evidence="3" id="KW-1185">Reference proteome</keyword>
<evidence type="ECO:0000259" key="1">
    <source>
        <dbReference type="Pfam" id="PF13333"/>
    </source>
</evidence>
<sequence>MGYSKVCLEKGSCLDNSLMENFFSIMKQEMYYRKVYRSLEELKKAVTK</sequence>
<gene>
    <name evidence="2" type="ORF">E2636_17635</name>
</gene>
<name>A0A4P7A1Z0_9BACL</name>
<proteinExistence type="predicted"/>
<accession>A0A4P7A1Z0</accession>
<dbReference type="EMBL" id="CP038015">
    <property type="protein sequence ID" value="QBP42847.1"/>
    <property type="molecule type" value="Genomic_DNA"/>
</dbReference>
<evidence type="ECO:0000313" key="2">
    <source>
        <dbReference type="EMBL" id="QBP42847.1"/>
    </source>
</evidence>
<dbReference type="InterPro" id="IPR001584">
    <property type="entry name" value="Integrase_cat-core"/>
</dbReference>
<reference evidence="2 3" key="1">
    <citation type="submission" date="2019-03" db="EMBL/GenBank/DDBJ databases">
        <title>Complete genome sequence of Paenisporosarcina antarctica CGMCC 1.6503T.</title>
        <authorList>
            <person name="Rong J.-C."/>
            <person name="Chi N.-Y."/>
            <person name="Zhang Q.-F."/>
        </authorList>
    </citation>
    <scope>NUCLEOTIDE SEQUENCE [LARGE SCALE GENOMIC DNA]</scope>
    <source>
        <strain evidence="2 3">CGMCC 1.6503</strain>
    </source>
</reference>
<dbReference type="GO" id="GO:0015074">
    <property type="term" value="P:DNA integration"/>
    <property type="evidence" value="ECO:0007669"/>
    <property type="project" value="InterPro"/>
</dbReference>
<dbReference type="AlphaFoldDB" id="A0A4P7A1Z0"/>
<evidence type="ECO:0000313" key="3">
    <source>
        <dbReference type="Proteomes" id="UP000294292"/>
    </source>
</evidence>
<protein>
    <recommendedName>
        <fullName evidence="1">Integrase catalytic domain-containing protein</fullName>
    </recommendedName>
</protein>
<dbReference type="Proteomes" id="UP000294292">
    <property type="component" value="Chromosome"/>
</dbReference>
<dbReference type="KEGG" id="panc:E2636_17635"/>
<dbReference type="OrthoDB" id="9781005at2"/>
<organism evidence="2 3">
    <name type="scientific">Paenisporosarcina antarctica</name>
    <dbReference type="NCBI Taxonomy" id="417367"/>
    <lineage>
        <taxon>Bacteria</taxon>
        <taxon>Bacillati</taxon>
        <taxon>Bacillota</taxon>
        <taxon>Bacilli</taxon>
        <taxon>Bacillales</taxon>
        <taxon>Caryophanaceae</taxon>
        <taxon>Paenisporosarcina</taxon>
    </lineage>
</organism>
<feature type="domain" description="Integrase catalytic" evidence="1">
    <location>
        <begin position="20"/>
        <end position="46"/>
    </location>
</feature>
<dbReference type="Pfam" id="PF13333">
    <property type="entry name" value="rve_2"/>
    <property type="match status" value="1"/>
</dbReference>